<dbReference type="AlphaFoldDB" id="B7QKH3"/>
<dbReference type="VEuPathDB" id="VectorBase:ISCP_004854"/>
<proteinExistence type="inferred from homology"/>
<organism>
    <name type="scientific">Ixodes scapularis</name>
    <name type="common">Black-legged tick</name>
    <name type="synonym">Deer tick</name>
    <dbReference type="NCBI Taxonomy" id="6945"/>
    <lineage>
        <taxon>Eukaryota</taxon>
        <taxon>Metazoa</taxon>
        <taxon>Ecdysozoa</taxon>
        <taxon>Arthropoda</taxon>
        <taxon>Chelicerata</taxon>
        <taxon>Arachnida</taxon>
        <taxon>Acari</taxon>
        <taxon>Parasitiformes</taxon>
        <taxon>Ixodida</taxon>
        <taxon>Ixodoidea</taxon>
        <taxon>Ixodidae</taxon>
        <taxon>Ixodinae</taxon>
        <taxon>Ixodes</taxon>
    </lineage>
</organism>
<protein>
    <submittedName>
        <fullName evidence="5 6">Nicotinamide N-methyltransferase, putative</fullName>
        <ecNumber evidence="5">2.1.1.49</ecNumber>
    </submittedName>
</protein>
<dbReference type="EMBL" id="ABJB010974735">
    <property type="status" value="NOT_ANNOTATED_CDS"/>
    <property type="molecule type" value="Genomic_DNA"/>
</dbReference>
<evidence type="ECO:0000256" key="4">
    <source>
        <dbReference type="ARBA" id="ARBA00022691"/>
    </source>
</evidence>
<dbReference type="EMBL" id="DS959793">
    <property type="protein sequence ID" value="EEC19345.1"/>
    <property type="molecule type" value="Genomic_DNA"/>
</dbReference>
<dbReference type="PANTHER" id="PTHR10867">
    <property type="entry name" value="NNMT/PNMT/TEMT FAMILY MEMBER"/>
    <property type="match status" value="1"/>
</dbReference>
<name>B7QKH3_IXOSC</name>
<evidence type="ECO:0000256" key="2">
    <source>
        <dbReference type="ARBA" id="ARBA00022603"/>
    </source>
</evidence>
<dbReference type="EMBL" id="ABJB010911331">
    <property type="status" value="NOT_ANNOTATED_CDS"/>
    <property type="molecule type" value="Genomic_DNA"/>
</dbReference>
<dbReference type="EMBL" id="ABJB010945966">
    <property type="status" value="NOT_ANNOTATED_CDS"/>
    <property type="molecule type" value="Genomic_DNA"/>
</dbReference>
<dbReference type="PROSITE" id="PS51681">
    <property type="entry name" value="SAM_MT_NNMT_PNMT_TEMT"/>
    <property type="match status" value="1"/>
</dbReference>
<dbReference type="EnsemblMetazoa" id="ISCW014740-RA">
    <property type="protein sequence ID" value="ISCW014740-PA"/>
    <property type="gene ID" value="ISCW014740"/>
</dbReference>
<evidence type="ECO:0000313" key="5">
    <source>
        <dbReference type="EMBL" id="EEC19345.1"/>
    </source>
</evidence>
<keyword evidence="7" id="KW-1185">Reference proteome</keyword>
<dbReference type="EMBL" id="ABJB010120924">
    <property type="status" value="NOT_ANNOTATED_CDS"/>
    <property type="molecule type" value="Genomic_DNA"/>
</dbReference>
<dbReference type="VEuPathDB" id="VectorBase:ISCI010088"/>
<dbReference type="EMBL" id="ABJB010786605">
    <property type="status" value="NOT_ANNOTATED_CDS"/>
    <property type="molecule type" value="Genomic_DNA"/>
</dbReference>
<accession>B7QKH3</accession>
<dbReference type="GO" id="GO:0008170">
    <property type="term" value="F:N-methyltransferase activity"/>
    <property type="evidence" value="ECO:0000318"/>
    <property type="project" value="GO_Central"/>
</dbReference>
<dbReference type="SUPFAM" id="SSF53335">
    <property type="entry name" value="S-adenosyl-L-methionine-dependent methyltransferases"/>
    <property type="match status" value="1"/>
</dbReference>
<dbReference type="PaxDb" id="6945-B7QKH3"/>
<dbReference type="PANTHER" id="PTHR10867:SF17">
    <property type="entry name" value="NICOTINAMIDE N-METHYLTRANSFERASE"/>
    <property type="match status" value="1"/>
</dbReference>
<evidence type="ECO:0000256" key="3">
    <source>
        <dbReference type="ARBA" id="ARBA00022679"/>
    </source>
</evidence>
<dbReference type="STRING" id="6945.B7QKH3"/>
<dbReference type="Proteomes" id="UP000001555">
    <property type="component" value="Unassembled WGS sequence"/>
</dbReference>
<dbReference type="Gene3D" id="3.40.50.150">
    <property type="entry name" value="Vaccinia Virus protein VP39"/>
    <property type="match status" value="1"/>
</dbReference>
<dbReference type="VEuPathDB" id="VectorBase:ISCW014740"/>
<dbReference type="FunFam" id="3.40.50.150:FF:000621">
    <property type="entry name" value="Nicotinamide N-methyltransferase, putative"/>
    <property type="match status" value="1"/>
</dbReference>
<evidence type="ECO:0000313" key="7">
    <source>
        <dbReference type="Proteomes" id="UP000001555"/>
    </source>
</evidence>
<comment type="similarity">
    <text evidence="1">Belongs to the class I-like SAM-binding methyltransferase superfamily. NNMT/PNMT/TEMT family.</text>
</comment>
<dbReference type="EMBL" id="ABJB010224241">
    <property type="status" value="NOT_ANNOTATED_CDS"/>
    <property type="molecule type" value="Genomic_DNA"/>
</dbReference>
<dbReference type="EMBL" id="ABJB010139634">
    <property type="status" value="NOT_ANNOTATED_CDS"/>
    <property type="molecule type" value="Genomic_DNA"/>
</dbReference>
<gene>
    <name evidence="5" type="ORF">IscW_ISCW014740</name>
</gene>
<dbReference type="HOGENOM" id="CLU_082526_1_1_1"/>
<reference evidence="5 7" key="1">
    <citation type="submission" date="2008-03" db="EMBL/GenBank/DDBJ databases">
        <title>Annotation of Ixodes scapularis.</title>
        <authorList>
            <consortium name="Ixodes scapularis Genome Project Consortium"/>
            <person name="Caler E."/>
            <person name="Hannick L.I."/>
            <person name="Bidwell S."/>
            <person name="Joardar V."/>
            <person name="Thiagarajan M."/>
            <person name="Amedeo P."/>
            <person name="Galinsky K.J."/>
            <person name="Schobel S."/>
            <person name="Inman J."/>
            <person name="Hostetler J."/>
            <person name="Miller J."/>
            <person name="Hammond M."/>
            <person name="Megy K."/>
            <person name="Lawson D."/>
            <person name="Kodira C."/>
            <person name="Sutton G."/>
            <person name="Meyer J."/>
            <person name="Hill C.A."/>
            <person name="Birren B."/>
            <person name="Nene V."/>
            <person name="Collins F."/>
            <person name="Alarcon-Chaidez F."/>
            <person name="Wikel S."/>
            <person name="Strausberg R."/>
        </authorList>
    </citation>
    <scope>NUCLEOTIDE SEQUENCE [LARGE SCALE GENOMIC DNA]</scope>
    <source>
        <strain evidence="7">Wikel</strain>
        <strain evidence="5">Wikel colony</strain>
    </source>
</reference>
<keyword evidence="3 5" id="KW-0808">Transferase</keyword>
<reference evidence="6" key="2">
    <citation type="submission" date="2020-05" db="UniProtKB">
        <authorList>
            <consortium name="EnsemblMetazoa"/>
        </authorList>
    </citation>
    <scope>IDENTIFICATION</scope>
    <source>
        <strain evidence="6">wikel</strain>
    </source>
</reference>
<dbReference type="GO" id="GO:0030748">
    <property type="term" value="F:amine N-methyltransferase activity"/>
    <property type="evidence" value="ECO:0007669"/>
    <property type="project" value="UniProtKB-EC"/>
</dbReference>
<dbReference type="EMBL" id="ABJB010634437">
    <property type="status" value="NOT_ANNOTATED_CDS"/>
    <property type="molecule type" value="Genomic_DNA"/>
</dbReference>
<dbReference type="CDD" id="cd02440">
    <property type="entry name" value="AdoMet_MTases"/>
    <property type="match status" value="1"/>
</dbReference>
<evidence type="ECO:0000313" key="6">
    <source>
        <dbReference type="EnsemblMetazoa" id="ISCW014740-PA"/>
    </source>
</evidence>
<keyword evidence="2 5" id="KW-0489">Methyltransferase</keyword>
<dbReference type="Pfam" id="PF01234">
    <property type="entry name" value="NNMT_PNMT_TEMT"/>
    <property type="match status" value="1"/>
</dbReference>
<dbReference type="GO" id="GO:0032259">
    <property type="term" value="P:methylation"/>
    <property type="evidence" value="ECO:0007669"/>
    <property type="project" value="UniProtKB-KW"/>
</dbReference>
<dbReference type="InParanoid" id="B7QKH3"/>
<dbReference type="InterPro" id="IPR029063">
    <property type="entry name" value="SAM-dependent_MTases_sf"/>
</dbReference>
<dbReference type="InterPro" id="IPR000940">
    <property type="entry name" value="NNMT_TEMT_trans"/>
</dbReference>
<dbReference type="EC" id="2.1.1.49" evidence="5"/>
<dbReference type="GO" id="GO:0005829">
    <property type="term" value="C:cytosol"/>
    <property type="evidence" value="ECO:0000318"/>
    <property type="project" value="GO_Central"/>
</dbReference>
<dbReference type="EMBL" id="ABJB010084554">
    <property type="status" value="NOT_ANNOTATED_CDS"/>
    <property type="molecule type" value="Genomic_DNA"/>
</dbReference>
<dbReference type="OrthoDB" id="10050085at2759"/>
<sequence length="294" mass="32285">MIALREWLKVGTAVFKCGTRRPKAFSPKTSSYSSDTLGSMASQALRDSYKKNFLVQDYMELYAHYPPEGAALAGRRLRGIFHSDLVQGDTLLEVGSGPSVWCSLVASSRFKHIVLSDIVEANRLELEKWLNKDEDAIDWTTRAEEIADLEGYSDKKKGALEILERTRSAIRKILPCDVLEPGVLPEEHRETFDVVLSSGCLDSATADHESFRRALSNVGDLAKPGGLLVLVGAGGVKSYPVGNVDFPHANLTKDALYQAVADAGFQMKLYRSVAFGATLDSPDVFRFVLAARKP</sequence>
<dbReference type="EMBL" id="ABJB010870912">
    <property type="status" value="NOT_ANNOTATED_CDS"/>
    <property type="molecule type" value="Genomic_DNA"/>
</dbReference>
<keyword evidence="4" id="KW-0949">S-adenosyl-L-methionine</keyword>
<evidence type="ECO:0000256" key="1">
    <source>
        <dbReference type="ARBA" id="ARBA00007996"/>
    </source>
</evidence>